<feature type="domain" description="Protein kinase" evidence="5">
    <location>
        <begin position="585"/>
        <end position="861"/>
    </location>
</feature>
<evidence type="ECO:0000256" key="3">
    <source>
        <dbReference type="SAM" id="Coils"/>
    </source>
</evidence>
<accession>A0A388MAR1</accession>
<name>A0A388MAR1_CHABU</name>
<dbReference type="Proteomes" id="UP000265515">
    <property type="component" value="Unassembled WGS sequence"/>
</dbReference>
<keyword evidence="1" id="KW-0833">Ubl conjugation pathway</keyword>
<dbReference type="PROSITE" id="PS50294">
    <property type="entry name" value="WD_REPEATS_REGION"/>
    <property type="match status" value="2"/>
</dbReference>
<comment type="caution">
    <text evidence="6">The sequence shown here is derived from an EMBL/GenBank/DDBJ whole genome shotgun (WGS) entry which is preliminary data.</text>
</comment>
<reference evidence="6 7" key="1">
    <citation type="journal article" date="2018" name="Cell">
        <title>The Chara Genome: Secondary Complexity and Implications for Plant Terrestrialization.</title>
        <authorList>
            <person name="Nishiyama T."/>
            <person name="Sakayama H."/>
            <person name="Vries J.D."/>
            <person name="Buschmann H."/>
            <person name="Saint-Marcoux D."/>
            <person name="Ullrich K.K."/>
            <person name="Haas F.B."/>
            <person name="Vanderstraeten L."/>
            <person name="Becker D."/>
            <person name="Lang D."/>
            <person name="Vosolsobe S."/>
            <person name="Rombauts S."/>
            <person name="Wilhelmsson P.K.I."/>
            <person name="Janitza P."/>
            <person name="Kern R."/>
            <person name="Heyl A."/>
            <person name="Rumpler F."/>
            <person name="Villalobos L.I.A.C."/>
            <person name="Clay J.M."/>
            <person name="Skokan R."/>
            <person name="Toyoda A."/>
            <person name="Suzuki Y."/>
            <person name="Kagoshima H."/>
            <person name="Schijlen E."/>
            <person name="Tajeshwar N."/>
            <person name="Catarino B."/>
            <person name="Hetherington A.J."/>
            <person name="Saltykova A."/>
            <person name="Bonnot C."/>
            <person name="Breuninger H."/>
            <person name="Symeonidi A."/>
            <person name="Radhakrishnan G.V."/>
            <person name="Van Nieuwerburgh F."/>
            <person name="Deforce D."/>
            <person name="Chang C."/>
            <person name="Karol K.G."/>
            <person name="Hedrich R."/>
            <person name="Ulvskov P."/>
            <person name="Glockner G."/>
            <person name="Delwiche C.F."/>
            <person name="Petrasek J."/>
            <person name="Van de Peer Y."/>
            <person name="Friml J."/>
            <person name="Beilby M."/>
            <person name="Dolan L."/>
            <person name="Kohara Y."/>
            <person name="Sugano S."/>
            <person name="Fujiyama A."/>
            <person name="Delaux P.-M."/>
            <person name="Quint M."/>
            <person name="TheiBen G."/>
            <person name="Hagemann M."/>
            <person name="Harholt J."/>
            <person name="Dunand C."/>
            <person name="Zachgo S."/>
            <person name="Langdale J."/>
            <person name="Maumus F."/>
            <person name="Straeten D.V.D."/>
            <person name="Gould S.B."/>
            <person name="Rensing S.A."/>
        </authorList>
    </citation>
    <scope>NUCLEOTIDE SEQUENCE [LARGE SCALE GENOMIC DNA]</scope>
    <source>
        <strain evidence="6 7">S276</strain>
    </source>
</reference>
<dbReference type="InterPro" id="IPR000719">
    <property type="entry name" value="Prot_kinase_dom"/>
</dbReference>
<dbReference type="InterPro" id="IPR036322">
    <property type="entry name" value="WD40_repeat_dom_sf"/>
</dbReference>
<dbReference type="PANTHER" id="PTHR45647">
    <property type="entry name" value="OS02G0152300 PROTEIN"/>
    <property type="match status" value="1"/>
</dbReference>
<dbReference type="InterPro" id="IPR015943">
    <property type="entry name" value="WD40/YVTN_repeat-like_dom_sf"/>
</dbReference>
<feature type="region of interest" description="Disordered" evidence="4">
    <location>
        <begin position="324"/>
        <end position="348"/>
    </location>
</feature>
<dbReference type="Gene3D" id="1.10.510.10">
    <property type="entry name" value="Transferase(Phosphotransferase) domain 1"/>
    <property type="match status" value="1"/>
</dbReference>
<evidence type="ECO:0000256" key="1">
    <source>
        <dbReference type="ARBA" id="ARBA00022786"/>
    </source>
</evidence>
<organism evidence="6 7">
    <name type="scientific">Chara braunii</name>
    <name type="common">Braun's stonewort</name>
    <dbReference type="NCBI Taxonomy" id="69332"/>
    <lineage>
        <taxon>Eukaryota</taxon>
        <taxon>Viridiplantae</taxon>
        <taxon>Streptophyta</taxon>
        <taxon>Charophyceae</taxon>
        <taxon>Charales</taxon>
        <taxon>Characeae</taxon>
        <taxon>Chara</taxon>
    </lineage>
</organism>
<keyword evidence="3" id="KW-0175">Coiled coil</keyword>
<keyword evidence="2" id="KW-0853">WD repeat</keyword>
<dbReference type="Gene3D" id="3.30.200.20">
    <property type="entry name" value="Phosphorylase Kinase, domain 1"/>
    <property type="match status" value="1"/>
</dbReference>
<dbReference type="EMBL" id="BFEA01000918">
    <property type="protein sequence ID" value="GBG91552.1"/>
    <property type="molecule type" value="Genomic_DNA"/>
</dbReference>
<evidence type="ECO:0000256" key="2">
    <source>
        <dbReference type="PROSITE-ProRule" id="PRU00221"/>
    </source>
</evidence>
<protein>
    <recommendedName>
        <fullName evidence="5">Protein kinase domain-containing protein</fullName>
    </recommendedName>
</protein>
<feature type="repeat" description="WD" evidence="2">
    <location>
        <begin position="244"/>
        <end position="285"/>
    </location>
</feature>
<dbReference type="PROSITE" id="PS50011">
    <property type="entry name" value="PROTEIN_KINASE_DOM"/>
    <property type="match status" value="1"/>
</dbReference>
<dbReference type="SMART" id="SM00320">
    <property type="entry name" value="WD40"/>
    <property type="match status" value="3"/>
</dbReference>
<dbReference type="InterPro" id="IPR051348">
    <property type="entry name" value="U-box_ubiquitin_ligases"/>
</dbReference>
<evidence type="ECO:0000259" key="5">
    <source>
        <dbReference type="PROSITE" id="PS50011"/>
    </source>
</evidence>
<dbReference type="OrthoDB" id="25131at2759"/>
<feature type="repeat" description="WD" evidence="2">
    <location>
        <begin position="155"/>
        <end position="197"/>
    </location>
</feature>
<gene>
    <name evidence="6" type="ORF">CBR_g52586</name>
</gene>
<evidence type="ECO:0000256" key="4">
    <source>
        <dbReference type="SAM" id="MobiDB-lite"/>
    </source>
</evidence>
<feature type="compositionally biased region" description="Basic and acidic residues" evidence="4">
    <location>
        <begin position="326"/>
        <end position="346"/>
    </location>
</feature>
<dbReference type="PANTHER" id="PTHR45647:SF15">
    <property type="entry name" value="U-BOX DOMAIN-CONTAINING PROTEIN 35"/>
    <property type="match status" value="1"/>
</dbReference>
<evidence type="ECO:0000313" key="7">
    <source>
        <dbReference type="Proteomes" id="UP000265515"/>
    </source>
</evidence>
<sequence length="877" mass="100163">MADGHGEGKVQLLPHFRRKGQDILPGGRRIWLWINLHPREPWLIFTPDRKSLLQVWNYEDGKQVASWVVPGGVDDVREAGFIPQRENWIVVRRWTIYEVYECQGSNLRRLTQLQFDDIFTHGMAVHQSLPCLLAGFCHKDFFLWCWRGKWEKIKFEGHDIHTTELVFHPTETQIFASASSDNTITVWNLEKRSIIQTMSDDGKAGIRGMGFCGRGEKSLLITSHWVDENVRVWDYKKGTCIWQWKAHDKEIRASFFHPHLPYIMTAAEDGEIRVWSESSYQQVSSFSCKRDDDAWVLTNMIPSKISNKLILAGHGEFRVMEVGTGEEDKNNEQRKQKESPCAKKDVQASSSSSIMAVVVNEPAVVSRKPMEEIEHKVSVTTKLHFEEKIKEVVGMVEQNCKKAVEAVMAEHRTKERIQAERVQELEKEMQIMKKTFEKSKLRIQEAERRAGRVQRMEEEMQTMRGIIEQSTLRIQEVERQAQRLQQLEKEMQTMTERFEKSKLRIQQLERTLADEISGRKAEEECKARLAERICELENKFAEAVAKRERAEAASLTLASDVSTADPHMLKEYSFKELQEATDNFDVKRKFGGREQFENTYLGTLRDGSLVTVRKVRDAQAQLGTDLVDRVRTLRHPHLLTLLGVCYEESCLVYEHMECGSLKDWISHHDEENAARGFLPWYARFRVMAEVARALCFLHSVPSASGGPIIHGAIKPANILLSDSFVAKICGVDEAILDADSAGEVGKRGTPLLVSTTDNNSHYIAPEYLHQRFLGVTEKMDIYAFGITILGMLTGNLLNSFEIIEDAIEDDADFKNALDANAGCWDVHLAQEVAKLGLRCASFNRRRRPNMMEPDVGILAILEGVARKVDLAQSAENG</sequence>
<feature type="coiled-coil region" evidence="3">
    <location>
        <begin position="408"/>
        <end position="511"/>
    </location>
</feature>
<proteinExistence type="predicted"/>
<dbReference type="InterPro" id="IPR011009">
    <property type="entry name" value="Kinase-like_dom_sf"/>
</dbReference>
<dbReference type="Gramene" id="GBG91552">
    <property type="protein sequence ID" value="GBG91552"/>
    <property type="gene ID" value="CBR_g52586"/>
</dbReference>
<dbReference type="GO" id="GO:0005524">
    <property type="term" value="F:ATP binding"/>
    <property type="evidence" value="ECO:0007669"/>
    <property type="project" value="InterPro"/>
</dbReference>
<dbReference type="PROSITE" id="PS50082">
    <property type="entry name" value="WD_REPEATS_2"/>
    <property type="match status" value="2"/>
</dbReference>
<dbReference type="Gene3D" id="2.130.10.10">
    <property type="entry name" value="YVTN repeat-like/Quinoprotein amine dehydrogenase"/>
    <property type="match status" value="1"/>
</dbReference>
<dbReference type="Pfam" id="PF00400">
    <property type="entry name" value="WD40"/>
    <property type="match status" value="2"/>
</dbReference>
<dbReference type="SUPFAM" id="SSF56112">
    <property type="entry name" value="Protein kinase-like (PK-like)"/>
    <property type="match status" value="1"/>
</dbReference>
<dbReference type="SUPFAM" id="SSF50978">
    <property type="entry name" value="WD40 repeat-like"/>
    <property type="match status" value="1"/>
</dbReference>
<evidence type="ECO:0000313" key="6">
    <source>
        <dbReference type="EMBL" id="GBG91552.1"/>
    </source>
</evidence>
<dbReference type="InterPro" id="IPR001680">
    <property type="entry name" value="WD40_rpt"/>
</dbReference>
<dbReference type="AlphaFoldDB" id="A0A388MAR1"/>
<dbReference type="Pfam" id="PF00069">
    <property type="entry name" value="Pkinase"/>
    <property type="match status" value="1"/>
</dbReference>
<dbReference type="GO" id="GO:0004672">
    <property type="term" value="F:protein kinase activity"/>
    <property type="evidence" value="ECO:0007669"/>
    <property type="project" value="InterPro"/>
</dbReference>
<keyword evidence="7" id="KW-1185">Reference proteome</keyword>